<dbReference type="EMBL" id="JAVIGA010000041">
    <property type="protein sequence ID" value="MDQ9129730.1"/>
    <property type="molecule type" value="Genomic_DNA"/>
</dbReference>
<reference evidence="1" key="1">
    <citation type="submission" date="2023-08" db="EMBL/GenBank/DDBJ databases">
        <title>The Comparative Genomic Analysis of Yersiniaceae from Polar Regions.</title>
        <authorList>
            <person name="Goncharov A."/>
            <person name="Aslanov B."/>
            <person name="Kolodzhieva V."/>
            <person name="Azarov D."/>
            <person name="Mochov A."/>
            <person name="Lebedeva E."/>
        </authorList>
    </citation>
    <scope>NUCLEOTIDE SEQUENCE</scope>
    <source>
        <strain evidence="1">Vf</strain>
    </source>
</reference>
<sequence>MKEREYFILSVNHCAKHNKFILMFRPNDSGYANRLHVAGRYPEQRVKSSLGYYNSGCSAIAVPCDVMESMAVPAPEGHFDTPGGVVVLNNAKNWREAIANAVEKPAFEPKPEYKGKRRGGY</sequence>
<organism evidence="1 2">
    <name type="scientific">Serratia fonticola</name>
    <dbReference type="NCBI Taxonomy" id="47917"/>
    <lineage>
        <taxon>Bacteria</taxon>
        <taxon>Pseudomonadati</taxon>
        <taxon>Pseudomonadota</taxon>
        <taxon>Gammaproteobacteria</taxon>
        <taxon>Enterobacterales</taxon>
        <taxon>Yersiniaceae</taxon>
        <taxon>Serratia</taxon>
    </lineage>
</organism>
<protein>
    <submittedName>
        <fullName evidence="1">Uncharacterized protein</fullName>
    </submittedName>
</protein>
<name>A0AAJ2DEQ4_SERFO</name>
<dbReference type="Proteomes" id="UP001224622">
    <property type="component" value="Unassembled WGS sequence"/>
</dbReference>
<gene>
    <name evidence="1" type="ORF">RDT67_25260</name>
</gene>
<comment type="caution">
    <text evidence="1">The sequence shown here is derived from an EMBL/GenBank/DDBJ whole genome shotgun (WGS) entry which is preliminary data.</text>
</comment>
<evidence type="ECO:0000313" key="1">
    <source>
        <dbReference type="EMBL" id="MDQ9129730.1"/>
    </source>
</evidence>
<dbReference type="AlphaFoldDB" id="A0AAJ2DEQ4"/>
<evidence type="ECO:0000313" key="2">
    <source>
        <dbReference type="Proteomes" id="UP001224622"/>
    </source>
</evidence>
<dbReference type="RefSeq" id="WP_309048480.1">
    <property type="nucleotide sequence ID" value="NZ_JAVIGA010000041.1"/>
</dbReference>
<accession>A0AAJ2DEQ4</accession>
<proteinExistence type="predicted"/>